<organism evidence="3 4">
    <name type="scientific">Marinospirillum alkalitolerans</name>
    <dbReference type="NCBI Taxonomy" id="3123374"/>
    <lineage>
        <taxon>Bacteria</taxon>
        <taxon>Pseudomonadati</taxon>
        <taxon>Pseudomonadota</taxon>
        <taxon>Gammaproteobacteria</taxon>
        <taxon>Oceanospirillales</taxon>
        <taxon>Oceanospirillaceae</taxon>
        <taxon>Marinospirillum</taxon>
    </lineage>
</organism>
<dbReference type="Gene3D" id="1.10.287.540">
    <property type="entry name" value="Helix hairpin bin"/>
    <property type="match status" value="1"/>
</dbReference>
<keyword evidence="2" id="KW-0812">Transmembrane</keyword>
<dbReference type="Gene3D" id="3.30.70.60">
    <property type="match status" value="1"/>
</dbReference>
<dbReference type="PIRSF" id="PIRSF016482">
    <property type="entry name" value="PilO"/>
    <property type="match status" value="1"/>
</dbReference>
<evidence type="ECO:0000313" key="3">
    <source>
        <dbReference type="EMBL" id="MFK7159501.1"/>
    </source>
</evidence>
<sequence>MNLATLRQRMNQHLSQLRHWFAGQLRALKRMDADDLDLQRAGQWPDLVKIFSLLLILGLTTFAAHWLVISQNNEQLEQMQAEQARLLQAYQSKAFQAAHLPAYRAQMAEIEERLDHLLDQLPAASEVPRLLEDIQRQADQQSLEVLALELRPETRGDFYAELPFEIRVRGGYHQLATFIEGISQLNRVITLHDFQLQPATAQAPKLTLSLQAKTYRYDAPEDQGGTP</sequence>
<proteinExistence type="predicted"/>
<dbReference type="InterPro" id="IPR014717">
    <property type="entry name" value="Transl_elong_EF1B/ribsomal_bS6"/>
</dbReference>
<reference evidence="3 4" key="1">
    <citation type="submission" date="2024-02" db="EMBL/GenBank/DDBJ databases">
        <title>Marinospirillum sp. MEB 164 isolated from Lonar lake sediment.</title>
        <authorList>
            <person name="Joshi A."/>
            <person name="Thite S."/>
        </authorList>
    </citation>
    <scope>NUCLEOTIDE SEQUENCE [LARGE SCALE GENOMIC DNA]</scope>
    <source>
        <strain evidence="3 4">MEB164</strain>
    </source>
</reference>
<evidence type="ECO:0000256" key="2">
    <source>
        <dbReference type="SAM" id="Phobius"/>
    </source>
</evidence>
<keyword evidence="4" id="KW-1185">Reference proteome</keyword>
<keyword evidence="1" id="KW-0175">Coiled coil</keyword>
<dbReference type="PANTHER" id="PTHR39555:SF1">
    <property type="entry name" value="TYPE IV PILUS INNER MEMBRANE COMPONENT PILO"/>
    <property type="match status" value="1"/>
</dbReference>
<protein>
    <submittedName>
        <fullName evidence="3">Type 4a pilus biogenesis protein PilO</fullName>
    </submittedName>
</protein>
<feature type="coiled-coil region" evidence="1">
    <location>
        <begin position="69"/>
        <end position="151"/>
    </location>
</feature>
<dbReference type="RefSeq" id="WP_405335931.1">
    <property type="nucleotide sequence ID" value="NZ_JBANFI010000001.1"/>
</dbReference>
<evidence type="ECO:0000313" key="4">
    <source>
        <dbReference type="Proteomes" id="UP001621714"/>
    </source>
</evidence>
<dbReference type="InterPro" id="IPR007445">
    <property type="entry name" value="PilO"/>
</dbReference>
<dbReference type="PANTHER" id="PTHR39555">
    <property type="entry name" value="FIMBRIAL ASSEMBLY PROTEIN PILO-LIKE PROTEIN-RELATED"/>
    <property type="match status" value="1"/>
</dbReference>
<dbReference type="Pfam" id="PF04350">
    <property type="entry name" value="PilO"/>
    <property type="match status" value="1"/>
</dbReference>
<dbReference type="Proteomes" id="UP001621714">
    <property type="component" value="Unassembled WGS sequence"/>
</dbReference>
<evidence type="ECO:0000256" key="1">
    <source>
        <dbReference type="SAM" id="Coils"/>
    </source>
</evidence>
<keyword evidence="2" id="KW-0472">Membrane</keyword>
<comment type="caution">
    <text evidence="3">The sequence shown here is derived from an EMBL/GenBank/DDBJ whole genome shotgun (WGS) entry which is preliminary data.</text>
</comment>
<feature type="transmembrane region" description="Helical" evidence="2">
    <location>
        <begin position="50"/>
        <end position="69"/>
    </location>
</feature>
<name>A0ABW8PU19_9GAMM</name>
<accession>A0ABW8PU19</accession>
<gene>
    <name evidence="3" type="ORF">V6U78_00430</name>
</gene>
<keyword evidence="2" id="KW-1133">Transmembrane helix</keyword>
<dbReference type="EMBL" id="JBANFI010000001">
    <property type="protein sequence ID" value="MFK7159501.1"/>
    <property type="molecule type" value="Genomic_DNA"/>
</dbReference>